<keyword evidence="2" id="KW-0238">DNA-binding</keyword>
<proteinExistence type="predicted"/>
<dbReference type="Pfam" id="PF01022">
    <property type="entry name" value="HTH_5"/>
    <property type="match status" value="1"/>
</dbReference>
<dbReference type="CDD" id="cd00090">
    <property type="entry name" value="HTH_ARSR"/>
    <property type="match status" value="1"/>
</dbReference>
<dbReference type="Gene3D" id="1.10.10.10">
    <property type="entry name" value="Winged helix-like DNA-binding domain superfamily/Winged helix DNA-binding domain"/>
    <property type="match status" value="1"/>
</dbReference>
<name>A0A2T6G2J9_9BACL</name>
<accession>A0A2T6G2J9</accession>
<evidence type="ECO:0000259" key="4">
    <source>
        <dbReference type="PROSITE" id="PS50987"/>
    </source>
</evidence>
<dbReference type="EMBL" id="PYHP01000034">
    <property type="protein sequence ID" value="PUA38397.1"/>
    <property type="molecule type" value="Genomic_DNA"/>
</dbReference>
<dbReference type="GO" id="GO:0003700">
    <property type="term" value="F:DNA-binding transcription factor activity"/>
    <property type="evidence" value="ECO:0007669"/>
    <property type="project" value="InterPro"/>
</dbReference>
<dbReference type="PANTHER" id="PTHR33154:SF33">
    <property type="entry name" value="TRANSCRIPTIONAL REPRESSOR SDPR"/>
    <property type="match status" value="1"/>
</dbReference>
<protein>
    <submittedName>
        <fullName evidence="5">Transcriptional regulator</fullName>
    </submittedName>
</protein>
<dbReference type="PANTHER" id="PTHR33154">
    <property type="entry name" value="TRANSCRIPTIONAL REGULATOR, ARSR FAMILY"/>
    <property type="match status" value="1"/>
</dbReference>
<sequence>MSAPSRKTDVFQAIADPTRRQLLSMLGERELPVTVISGHFPMSRTAVSKHLRILADAGLVKERKIGRETRYRLEPEPLLELKRWLAYYERYWDNKLLALQRFVEGDETDGTITLVAPEENSTRTTE</sequence>
<evidence type="ECO:0000256" key="2">
    <source>
        <dbReference type="ARBA" id="ARBA00023125"/>
    </source>
</evidence>
<dbReference type="InterPro" id="IPR011991">
    <property type="entry name" value="ArsR-like_HTH"/>
</dbReference>
<dbReference type="InterPro" id="IPR036388">
    <property type="entry name" value="WH-like_DNA-bd_sf"/>
</dbReference>
<evidence type="ECO:0000256" key="1">
    <source>
        <dbReference type="ARBA" id="ARBA00023015"/>
    </source>
</evidence>
<dbReference type="PRINTS" id="PR00778">
    <property type="entry name" value="HTHARSR"/>
</dbReference>
<dbReference type="PROSITE" id="PS50987">
    <property type="entry name" value="HTH_ARSR_2"/>
    <property type="match status" value="1"/>
</dbReference>
<dbReference type="GO" id="GO:0003677">
    <property type="term" value="F:DNA binding"/>
    <property type="evidence" value="ECO:0007669"/>
    <property type="project" value="UniProtKB-KW"/>
</dbReference>
<dbReference type="NCBIfam" id="NF033788">
    <property type="entry name" value="HTH_metalloreg"/>
    <property type="match status" value="1"/>
</dbReference>
<dbReference type="InterPro" id="IPR036390">
    <property type="entry name" value="WH_DNA-bd_sf"/>
</dbReference>
<reference evidence="5 6" key="1">
    <citation type="submission" date="2018-03" db="EMBL/GenBank/DDBJ databases">
        <title>Genome sequence of Paenibacillus elgii strain AC13 an antimicrobial compound producing bacteria.</title>
        <authorList>
            <person name="Kurokawa A.S."/>
            <person name="Araujo J.F."/>
            <person name="Costa R.A."/>
            <person name="Ortega D.B."/>
            <person name="Pires A.S."/>
            <person name="Pappas G.J.Jr."/>
            <person name="Franco O.L."/>
            <person name="Barreto C."/>
            <person name="Magalhaes B.S."/>
            <person name="Kruger R.H."/>
        </authorList>
    </citation>
    <scope>NUCLEOTIDE SEQUENCE [LARGE SCALE GENOMIC DNA]</scope>
    <source>
        <strain evidence="5 6">AC13</strain>
    </source>
</reference>
<evidence type="ECO:0000256" key="3">
    <source>
        <dbReference type="ARBA" id="ARBA00023163"/>
    </source>
</evidence>
<dbReference type="AlphaFoldDB" id="A0A2T6G2J9"/>
<keyword evidence="3" id="KW-0804">Transcription</keyword>
<dbReference type="SUPFAM" id="SSF46785">
    <property type="entry name" value="Winged helix' DNA-binding domain"/>
    <property type="match status" value="1"/>
</dbReference>
<dbReference type="RefSeq" id="WP_108531958.1">
    <property type="nucleotide sequence ID" value="NZ_PYHP01000034.1"/>
</dbReference>
<dbReference type="InterPro" id="IPR001845">
    <property type="entry name" value="HTH_ArsR_DNA-bd_dom"/>
</dbReference>
<dbReference type="InterPro" id="IPR051081">
    <property type="entry name" value="HTH_MetalResp_TranReg"/>
</dbReference>
<comment type="caution">
    <text evidence="5">The sequence shown here is derived from an EMBL/GenBank/DDBJ whole genome shotgun (WGS) entry which is preliminary data.</text>
</comment>
<evidence type="ECO:0000313" key="5">
    <source>
        <dbReference type="EMBL" id="PUA38397.1"/>
    </source>
</evidence>
<keyword evidence="1" id="KW-0805">Transcription regulation</keyword>
<evidence type="ECO:0000313" key="6">
    <source>
        <dbReference type="Proteomes" id="UP000244184"/>
    </source>
</evidence>
<organism evidence="5 6">
    <name type="scientific">Paenibacillus elgii</name>
    <dbReference type="NCBI Taxonomy" id="189691"/>
    <lineage>
        <taxon>Bacteria</taxon>
        <taxon>Bacillati</taxon>
        <taxon>Bacillota</taxon>
        <taxon>Bacilli</taxon>
        <taxon>Bacillales</taxon>
        <taxon>Paenibacillaceae</taxon>
        <taxon>Paenibacillus</taxon>
    </lineage>
</organism>
<dbReference type="Proteomes" id="UP000244184">
    <property type="component" value="Unassembled WGS sequence"/>
</dbReference>
<dbReference type="SMART" id="SM00418">
    <property type="entry name" value="HTH_ARSR"/>
    <property type="match status" value="1"/>
</dbReference>
<feature type="domain" description="HTH arsR-type" evidence="4">
    <location>
        <begin position="1"/>
        <end position="93"/>
    </location>
</feature>
<gene>
    <name evidence="5" type="ORF">C8Z91_14545</name>
</gene>